<protein>
    <submittedName>
        <fullName evidence="2">Uncharacterized protein</fullName>
    </submittedName>
</protein>
<reference evidence="2 3" key="1">
    <citation type="journal article" date="2022" name="bioRxiv">
        <title>Genomics of Preaxostyla Flagellates Illuminates Evolutionary Transitions and the Path Towards Mitochondrial Loss.</title>
        <authorList>
            <person name="Novak L.V.F."/>
            <person name="Treitli S.C."/>
            <person name="Pyrih J."/>
            <person name="Halakuc P."/>
            <person name="Pipaliya S.V."/>
            <person name="Vacek V."/>
            <person name="Brzon O."/>
            <person name="Soukal P."/>
            <person name="Eme L."/>
            <person name="Dacks J.B."/>
            <person name="Karnkowska A."/>
            <person name="Elias M."/>
            <person name="Hampl V."/>
        </authorList>
    </citation>
    <scope>NUCLEOTIDE SEQUENCE [LARGE SCALE GENOMIC DNA]</scope>
    <source>
        <strain evidence="2">NAU3</strain>
        <tissue evidence="2">Gut</tissue>
    </source>
</reference>
<evidence type="ECO:0000256" key="1">
    <source>
        <dbReference type="SAM" id="MobiDB-lite"/>
    </source>
</evidence>
<organism evidence="2 3">
    <name type="scientific">Blattamonas nauphoetae</name>
    <dbReference type="NCBI Taxonomy" id="2049346"/>
    <lineage>
        <taxon>Eukaryota</taxon>
        <taxon>Metamonada</taxon>
        <taxon>Preaxostyla</taxon>
        <taxon>Oxymonadida</taxon>
        <taxon>Blattamonas</taxon>
    </lineage>
</organism>
<comment type="caution">
    <text evidence="2">The sequence shown here is derived from an EMBL/GenBank/DDBJ whole genome shotgun (WGS) entry which is preliminary data.</text>
</comment>
<proteinExistence type="predicted"/>
<dbReference type="EMBL" id="JARBJD010000131">
    <property type="protein sequence ID" value="KAK2950738.1"/>
    <property type="molecule type" value="Genomic_DNA"/>
</dbReference>
<keyword evidence="3" id="KW-1185">Reference proteome</keyword>
<evidence type="ECO:0000313" key="2">
    <source>
        <dbReference type="EMBL" id="KAK2950738.1"/>
    </source>
</evidence>
<gene>
    <name evidence="2" type="ORF">BLNAU_14409</name>
</gene>
<evidence type="ECO:0000313" key="3">
    <source>
        <dbReference type="Proteomes" id="UP001281761"/>
    </source>
</evidence>
<feature type="region of interest" description="Disordered" evidence="1">
    <location>
        <begin position="254"/>
        <end position="277"/>
    </location>
</feature>
<sequence>MICSEKSRITPRRSLSLINSSNIRSSPSVQSASWPPSVLLIKHRRIRSIATVEISAQTSFRLDADSSASVCRHAVPLIETALPDLFSRVCTVETHNLSRSRGENASIEWTSPTTFEQTAELPNPTKSIILSIRRHKFQDLHENQAPVVLFLLCGGCIDLTECAASFLNVKNRLVGRVQNPVPDQLKVDFTQSMRTHFQDPPCLKTNRKVTAHIQCDICERGREDKAMKNQTFTVGFVEFSRTRFKIDRPFVPTTPDARIGRSGASESNGGGEEQTGQKVNKCFGGIAGVTIIWIL</sequence>
<accession>A0ABQ9XE39</accession>
<dbReference type="Proteomes" id="UP001281761">
    <property type="component" value="Unassembled WGS sequence"/>
</dbReference>
<name>A0ABQ9XE39_9EUKA</name>